<dbReference type="PANTHER" id="PTHR35895">
    <property type="entry name" value="CHROMOSOME 16, WHOLE GENOME SHOTGUN SEQUENCE"/>
    <property type="match status" value="1"/>
</dbReference>
<dbReference type="InterPro" id="IPR022185">
    <property type="entry name" value="DUF3712"/>
</dbReference>
<comment type="caution">
    <text evidence="2">The sequence shown here is derived from an EMBL/GenBank/DDBJ whole genome shotgun (WGS) entry which is preliminary data.</text>
</comment>
<gene>
    <name evidence="2" type="ORF">BG006_008924</name>
</gene>
<proteinExistence type="predicted"/>
<dbReference type="Proteomes" id="UP000696485">
    <property type="component" value="Unassembled WGS sequence"/>
</dbReference>
<accession>A0A9P5SFA2</accession>
<name>A0A9P5SFA2_9FUNG</name>
<keyword evidence="1" id="KW-0812">Transmembrane</keyword>
<keyword evidence="1" id="KW-1133">Transmembrane helix</keyword>
<feature type="transmembrane region" description="Helical" evidence="1">
    <location>
        <begin position="38"/>
        <end position="62"/>
    </location>
</feature>
<evidence type="ECO:0000313" key="2">
    <source>
        <dbReference type="EMBL" id="KAF9327815.1"/>
    </source>
</evidence>
<dbReference type="PANTHER" id="PTHR35895:SF1">
    <property type="entry name" value="LIPID-BINDING SERUM GLYCOPROTEIN C-TERMINAL DOMAIN-CONTAINING PROTEIN"/>
    <property type="match status" value="1"/>
</dbReference>
<protein>
    <submittedName>
        <fullName evidence="2">Uncharacterized protein</fullName>
    </submittedName>
</protein>
<evidence type="ECO:0000256" key="1">
    <source>
        <dbReference type="SAM" id="Phobius"/>
    </source>
</evidence>
<dbReference type="SUPFAM" id="SSF117070">
    <property type="entry name" value="LEA14-like"/>
    <property type="match status" value="1"/>
</dbReference>
<dbReference type="EMBL" id="JAAAUY010000625">
    <property type="protein sequence ID" value="KAF9327815.1"/>
    <property type="molecule type" value="Genomic_DNA"/>
</dbReference>
<keyword evidence="1" id="KW-0472">Membrane</keyword>
<sequence>MAFDIREEDEDRQYNDEFEEYEDVKQPARPKFYRRKKFWMFCIPNAIIGIIIAVVLALYVIMPKIAQGLMNKSTINLNQIDITNPSPTGMDIVMQGKMEHTGPFHAEITFPGLVTVLWNDKELGTTEIPGKSTASGGSGDLNLQSKFVITNEAAFTDFSSYMLNAQQFEWQLVGKLNVKALGHTVKDLDLNKKITVNAFNGLSGIKIKSFSLPGDDPTGKGILVEIETTVTNPSAIQMYMGSLTLAISYKDVLMGYVSSSGLTMIRGEQTLAMKGVLIPQTTPEGLATTSEMMSRYCSNFATDTIATGFDVKPDGATSLGWLTAAVKNLKLTVPLQSPTPLQLIKALNLGALGLAFTPPTAYQPLTTSTGVIANYGLPEGFNFNINFNQVANAFTLSRNGVPIANLNSSYNPSTSDMAAGTLTFNLHQTPLIVPEASHQPFQEFNRDLTTGSNLPFQVTGFASVYANTSIGTVNLVNIPFNATTELSGLQSLANPAPTITALQVVAGTPTALTMAITVVIVNPSSISLSAGDVVLDLIYKGVRLGTVTMPNLAIVPGANTVQASSTIDPRASPEGLELLNLYTSGAGASVSIVGTPTSTAVESLSLAFGALNIGSQMPGLTTKLLAGASLIVLDTTLVNGLAQTIVTVNNPFEPPMSIVSIDTKITYNGVDLGAVVATFPTPPVIPSVGQGTITAGLAMNTNPHDLVTLIRAQAVKNGLDTTAFDGLLSLQAGGNPPSSIFDGFNVAEFTIKAMAGLVVDITMTTTVRVGEYELTMPYTQNGVPTATDQTILKLIPVVGTPIAQLLVERSTLAFDSIKILAPGETSFSTDINGLIANTGPLDAQIVFPNPVTVSFQGKALGTMAMPTVNAIANKGAVLNLTNVPFTITDGAAYSDFTAYALTNAKFDWTISTTGLVVNAMGVSLPGVTMTKTVSLDGFNSLAGLKINQYVITDIDAAGMHMLITAELYNPSTIGMTIPQSIFNTEAQGKVLGPAIANNLVLEPHSPSPFNLTATVATGNGNMVPYLTAIFQHALDGVETPITAQGVGAPGVSWLDNAIKKLRLATSLPPLPYDPIESVEINAMSMDFTCKDCDWAPFAGSSITAKTNLPFLKGAPITELKQDVDVLDSAGNRVGRLSTGFAPANSSGAFVSTITPDVPLTVYPEAHDTYTKFIDDLNMETKYTLGLSGTADSKLYLGDLGTITVTGIKLNVKTTLDGLQGLADVKFKNIITLLTTSDRLGAIVLVSINNPSKLTLTIGDLSLRAGLNYTEAGAGGVSIISALTLVPGNNDVIATTLLKGGTEVGDYLFSRFTQPFSTDLYLMPFIGSSKNPALDAGLQRLRQKLVLPPFLEGVRSAKPYANDWYMTVPA</sequence>
<reference evidence="2" key="1">
    <citation type="journal article" date="2020" name="Fungal Divers.">
        <title>Resolving the Mortierellaceae phylogeny through synthesis of multi-gene phylogenetics and phylogenomics.</title>
        <authorList>
            <person name="Vandepol N."/>
            <person name="Liber J."/>
            <person name="Desiro A."/>
            <person name="Na H."/>
            <person name="Kennedy M."/>
            <person name="Barry K."/>
            <person name="Grigoriev I.V."/>
            <person name="Miller A.N."/>
            <person name="O'Donnell K."/>
            <person name="Stajich J.E."/>
            <person name="Bonito G."/>
        </authorList>
    </citation>
    <scope>NUCLEOTIDE SEQUENCE</scope>
    <source>
        <strain evidence="2">NVP1</strain>
    </source>
</reference>
<feature type="non-terminal residue" evidence="2">
    <location>
        <position position="1"/>
    </location>
</feature>
<dbReference type="GO" id="GO:0000329">
    <property type="term" value="C:fungal-type vacuole membrane"/>
    <property type="evidence" value="ECO:0007669"/>
    <property type="project" value="InterPro"/>
</dbReference>
<dbReference type="Pfam" id="PF12505">
    <property type="entry name" value="DUF3712"/>
    <property type="match status" value="4"/>
</dbReference>
<dbReference type="InterPro" id="IPR046368">
    <property type="entry name" value="Tag1"/>
</dbReference>
<organism evidence="2 3">
    <name type="scientific">Podila minutissima</name>
    <dbReference type="NCBI Taxonomy" id="64525"/>
    <lineage>
        <taxon>Eukaryota</taxon>
        <taxon>Fungi</taxon>
        <taxon>Fungi incertae sedis</taxon>
        <taxon>Mucoromycota</taxon>
        <taxon>Mortierellomycotina</taxon>
        <taxon>Mortierellomycetes</taxon>
        <taxon>Mortierellales</taxon>
        <taxon>Mortierellaceae</taxon>
        <taxon>Podila</taxon>
    </lineage>
</organism>
<keyword evidence="3" id="KW-1185">Reference proteome</keyword>
<evidence type="ECO:0000313" key="3">
    <source>
        <dbReference type="Proteomes" id="UP000696485"/>
    </source>
</evidence>